<evidence type="ECO:0000256" key="1">
    <source>
        <dbReference type="SAM" id="Phobius"/>
    </source>
</evidence>
<feature type="transmembrane region" description="Helical" evidence="1">
    <location>
        <begin position="36"/>
        <end position="52"/>
    </location>
</feature>
<name>A0A0C2DSQ4_9BACT</name>
<keyword evidence="1" id="KW-0812">Transmembrane</keyword>
<dbReference type="InterPro" id="IPR025588">
    <property type="entry name" value="YcxB-like_C"/>
</dbReference>
<dbReference type="EMBL" id="JWJD01000003">
    <property type="protein sequence ID" value="KIH76494.1"/>
    <property type="molecule type" value="Genomic_DNA"/>
</dbReference>
<evidence type="ECO:0000313" key="3">
    <source>
        <dbReference type="EMBL" id="KIH76494.1"/>
    </source>
</evidence>
<feature type="transmembrane region" description="Helical" evidence="1">
    <location>
        <begin position="58"/>
        <end position="77"/>
    </location>
</feature>
<keyword evidence="4" id="KW-1185">Reference proteome</keyword>
<dbReference type="AlphaFoldDB" id="A0A0C2DSQ4"/>
<dbReference type="Proteomes" id="UP000035068">
    <property type="component" value="Unassembled WGS sequence"/>
</dbReference>
<proteinExistence type="predicted"/>
<keyword evidence="1" id="KW-0472">Membrane</keyword>
<feature type="domain" description="YcxB-like C-terminal" evidence="2">
    <location>
        <begin position="99"/>
        <end position="153"/>
    </location>
</feature>
<comment type="caution">
    <text evidence="3">The sequence shown here is derived from an EMBL/GenBank/DDBJ whole genome shotgun (WGS) entry which is preliminary data.</text>
</comment>
<gene>
    <name evidence="3" type="ORF">GFER_09920</name>
</gene>
<evidence type="ECO:0000259" key="2">
    <source>
        <dbReference type="Pfam" id="PF14317"/>
    </source>
</evidence>
<evidence type="ECO:0000313" key="4">
    <source>
        <dbReference type="Proteomes" id="UP000035068"/>
    </source>
</evidence>
<protein>
    <recommendedName>
        <fullName evidence="2">YcxB-like C-terminal domain-containing protein</fullName>
    </recommendedName>
</protein>
<organism evidence="3 4">
    <name type="scientific">Geoalkalibacter ferrihydriticus DSM 17813</name>
    <dbReference type="NCBI Taxonomy" id="1121915"/>
    <lineage>
        <taxon>Bacteria</taxon>
        <taxon>Pseudomonadati</taxon>
        <taxon>Thermodesulfobacteriota</taxon>
        <taxon>Desulfuromonadia</taxon>
        <taxon>Desulfuromonadales</taxon>
        <taxon>Geoalkalibacteraceae</taxon>
        <taxon>Geoalkalibacter</taxon>
    </lineage>
</organism>
<accession>A0A0C2DSQ4</accession>
<reference evidence="3 4" key="1">
    <citation type="submission" date="2014-12" db="EMBL/GenBank/DDBJ databases">
        <title>Genomes of Geoalkalibacter ferrihydriticus and Geoalkalibacter subterraneus, two haloalkaliphilic metal-reducing members of the Geobacteraceae.</title>
        <authorList>
            <person name="Badalamenti J.P."/>
            <person name="Torres C.I."/>
            <person name="Krajmalnik-Brown R."/>
            <person name="Bond D.R."/>
        </authorList>
    </citation>
    <scope>NUCLEOTIDE SEQUENCE [LARGE SCALE GENOMIC DNA]</scope>
    <source>
        <strain evidence="3 4">DSM 17813</strain>
    </source>
</reference>
<dbReference type="Pfam" id="PF14317">
    <property type="entry name" value="YcxB"/>
    <property type="match status" value="1"/>
</dbReference>
<dbReference type="RefSeq" id="WP_040099067.1">
    <property type="nucleotide sequence ID" value="NZ_JWJD01000003.1"/>
</dbReference>
<keyword evidence="1" id="KW-1133">Transmembrane helix</keyword>
<sequence>MTEENAIVLEYNLTEEMWRRFFYAHYQHQAFFRMRFIYGAILSAIGAFMVGVPAANNWIGAAFLASGLYCVLSKHLFLLKSMASARKGPLFEGRIQVRLTNDAMSVRAGTQHSERGWKDFHGYRIVEPGFMLYTDRNAFFFVPQEALTDATASILQRFLDHSGIKKFNGE</sequence>